<dbReference type="Proteomes" id="UP000182658">
    <property type="component" value="Unassembled WGS sequence"/>
</dbReference>
<name>A0A1J7JFY7_9PEZI</name>
<proteinExistence type="predicted"/>
<gene>
    <name evidence="1" type="ORF">CONLIGDRAFT_263215</name>
</gene>
<dbReference type="AlphaFoldDB" id="A0A1J7JFY7"/>
<protein>
    <submittedName>
        <fullName evidence="1">Uncharacterized protein</fullName>
    </submittedName>
</protein>
<organism evidence="1 2">
    <name type="scientific">Coniochaeta ligniaria NRRL 30616</name>
    <dbReference type="NCBI Taxonomy" id="1408157"/>
    <lineage>
        <taxon>Eukaryota</taxon>
        <taxon>Fungi</taxon>
        <taxon>Dikarya</taxon>
        <taxon>Ascomycota</taxon>
        <taxon>Pezizomycotina</taxon>
        <taxon>Sordariomycetes</taxon>
        <taxon>Sordariomycetidae</taxon>
        <taxon>Coniochaetales</taxon>
        <taxon>Coniochaetaceae</taxon>
        <taxon>Coniochaeta</taxon>
    </lineage>
</organism>
<dbReference type="InParanoid" id="A0A1J7JFY7"/>
<evidence type="ECO:0000313" key="2">
    <source>
        <dbReference type="Proteomes" id="UP000182658"/>
    </source>
</evidence>
<sequence>MMRHSSRLHSHFFACEYHTQALAQNLDSMIQISRRIVHNHYASILAECNVEPIRSHLVPIGSFVPDDCPQRTCRCLSRDGFELTTRRTSLLRLRKVS</sequence>
<reference evidence="1 2" key="1">
    <citation type="submission" date="2016-10" db="EMBL/GenBank/DDBJ databases">
        <title>Draft genome sequence of Coniochaeta ligniaria NRRL30616, a lignocellulolytic fungus for bioabatement of inhibitors in plant biomass hydrolysates.</title>
        <authorList>
            <consortium name="DOE Joint Genome Institute"/>
            <person name="Jimenez D.J."/>
            <person name="Hector R.E."/>
            <person name="Riley R."/>
            <person name="Sun H."/>
            <person name="Grigoriev I.V."/>
            <person name="Van Elsas J.D."/>
            <person name="Nichols N.N."/>
        </authorList>
    </citation>
    <scope>NUCLEOTIDE SEQUENCE [LARGE SCALE GENOMIC DNA]</scope>
    <source>
        <strain evidence="1 2">NRRL 30616</strain>
    </source>
</reference>
<evidence type="ECO:0000313" key="1">
    <source>
        <dbReference type="EMBL" id="OIW32249.1"/>
    </source>
</evidence>
<dbReference type="EMBL" id="KV875095">
    <property type="protein sequence ID" value="OIW32249.1"/>
    <property type="molecule type" value="Genomic_DNA"/>
</dbReference>
<accession>A0A1J7JFY7</accession>
<keyword evidence="2" id="KW-1185">Reference proteome</keyword>